<name>A0A3N6RR34_BRACR</name>
<accession>A0A3N6RR34</accession>
<dbReference type="EMBL" id="QGKX02001290">
    <property type="protein sequence ID" value="KAF3541258.1"/>
    <property type="molecule type" value="Genomic_DNA"/>
</dbReference>
<evidence type="ECO:0000313" key="1">
    <source>
        <dbReference type="EMBL" id="KAF3541258.1"/>
    </source>
</evidence>
<protein>
    <submittedName>
        <fullName evidence="1">Uncharacterized protein</fullName>
    </submittedName>
</protein>
<evidence type="ECO:0000313" key="2">
    <source>
        <dbReference type="Proteomes" id="UP000712600"/>
    </source>
</evidence>
<reference evidence="1" key="1">
    <citation type="submission" date="2019-12" db="EMBL/GenBank/DDBJ databases">
        <title>Genome sequencing and annotation of Brassica cretica.</title>
        <authorList>
            <person name="Studholme D.J."/>
            <person name="Sarris P."/>
        </authorList>
    </citation>
    <scope>NUCLEOTIDE SEQUENCE</scope>
    <source>
        <strain evidence="1">PFS-109/04</strain>
        <tissue evidence="1">Leaf</tissue>
    </source>
</reference>
<dbReference type="AlphaFoldDB" id="A0A3N6RR34"/>
<dbReference type="Proteomes" id="UP000712600">
    <property type="component" value="Unassembled WGS sequence"/>
</dbReference>
<sequence>MVDLFNRLQDRENYSSLVVSSAEIGKSPPEWYLQPCFGSYWAVEHEVRLEFD</sequence>
<comment type="caution">
    <text evidence="1">The sequence shown here is derived from an EMBL/GenBank/DDBJ whole genome shotgun (WGS) entry which is preliminary data.</text>
</comment>
<gene>
    <name evidence="1" type="ORF">F2Q69_00021049</name>
</gene>
<proteinExistence type="predicted"/>
<organism evidence="1 2">
    <name type="scientific">Brassica cretica</name>
    <name type="common">Mustard</name>
    <dbReference type="NCBI Taxonomy" id="69181"/>
    <lineage>
        <taxon>Eukaryota</taxon>
        <taxon>Viridiplantae</taxon>
        <taxon>Streptophyta</taxon>
        <taxon>Embryophyta</taxon>
        <taxon>Tracheophyta</taxon>
        <taxon>Spermatophyta</taxon>
        <taxon>Magnoliopsida</taxon>
        <taxon>eudicotyledons</taxon>
        <taxon>Gunneridae</taxon>
        <taxon>Pentapetalae</taxon>
        <taxon>rosids</taxon>
        <taxon>malvids</taxon>
        <taxon>Brassicales</taxon>
        <taxon>Brassicaceae</taxon>
        <taxon>Brassiceae</taxon>
        <taxon>Brassica</taxon>
    </lineage>
</organism>